<name>A0A2P5BEF7_TREOI</name>
<proteinExistence type="predicted"/>
<dbReference type="EMBL" id="JXTC01000539">
    <property type="protein sequence ID" value="PON47174.1"/>
    <property type="molecule type" value="Genomic_DNA"/>
</dbReference>
<comment type="caution">
    <text evidence="1">The sequence shown here is derived from an EMBL/GenBank/DDBJ whole genome shotgun (WGS) entry which is preliminary data.</text>
</comment>
<protein>
    <submittedName>
        <fullName evidence="1">Uncharacterized protein</fullName>
    </submittedName>
</protein>
<evidence type="ECO:0000313" key="1">
    <source>
        <dbReference type="EMBL" id="PON47174.1"/>
    </source>
</evidence>
<dbReference type="AlphaFoldDB" id="A0A2P5BEF7"/>
<sequence>MKQLVEMVLKWIRIVDLKAPAIVESSNAYGRSAFVVSLAELPPFVVVLAEEAGSSDIRLLLRK</sequence>
<gene>
    <name evidence="1" type="ORF">TorRG33x02_324080</name>
</gene>
<dbReference type="InParanoid" id="A0A2P5BEF7"/>
<organism evidence="1 2">
    <name type="scientific">Trema orientale</name>
    <name type="common">Charcoal tree</name>
    <name type="synonym">Celtis orientalis</name>
    <dbReference type="NCBI Taxonomy" id="63057"/>
    <lineage>
        <taxon>Eukaryota</taxon>
        <taxon>Viridiplantae</taxon>
        <taxon>Streptophyta</taxon>
        <taxon>Embryophyta</taxon>
        <taxon>Tracheophyta</taxon>
        <taxon>Spermatophyta</taxon>
        <taxon>Magnoliopsida</taxon>
        <taxon>eudicotyledons</taxon>
        <taxon>Gunneridae</taxon>
        <taxon>Pentapetalae</taxon>
        <taxon>rosids</taxon>
        <taxon>fabids</taxon>
        <taxon>Rosales</taxon>
        <taxon>Cannabaceae</taxon>
        <taxon>Trema</taxon>
    </lineage>
</organism>
<accession>A0A2P5BEF7</accession>
<evidence type="ECO:0000313" key="2">
    <source>
        <dbReference type="Proteomes" id="UP000237000"/>
    </source>
</evidence>
<feature type="non-terminal residue" evidence="1">
    <location>
        <position position="63"/>
    </location>
</feature>
<keyword evidence="2" id="KW-1185">Reference proteome</keyword>
<dbReference type="Proteomes" id="UP000237000">
    <property type="component" value="Unassembled WGS sequence"/>
</dbReference>
<reference evidence="2" key="1">
    <citation type="submission" date="2016-06" db="EMBL/GenBank/DDBJ databases">
        <title>Parallel loss of symbiosis genes in relatives of nitrogen-fixing non-legume Parasponia.</title>
        <authorList>
            <person name="Van Velzen R."/>
            <person name="Holmer R."/>
            <person name="Bu F."/>
            <person name="Rutten L."/>
            <person name="Van Zeijl A."/>
            <person name="Liu W."/>
            <person name="Santuari L."/>
            <person name="Cao Q."/>
            <person name="Sharma T."/>
            <person name="Shen D."/>
            <person name="Roswanjaya Y."/>
            <person name="Wardhani T."/>
            <person name="Kalhor M.S."/>
            <person name="Jansen J."/>
            <person name="Van den Hoogen J."/>
            <person name="Gungor B."/>
            <person name="Hartog M."/>
            <person name="Hontelez J."/>
            <person name="Verver J."/>
            <person name="Yang W.-C."/>
            <person name="Schijlen E."/>
            <person name="Repin R."/>
            <person name="Schilthuizen M."/>
            <person name="Schranz E."/>
            <person name="Heidstra R."/>
            <person name="Miyata K."/>
            <person name="Fedorova E."/>
            <person name="Kohlen W."/>
            <person name="Bisseling T."/>
            <person name="Smit S."/>
            <person name="Geurts R."/>
        </authorList>
    </citation>
    <scope>NUCLEOTIDE SEQUENCE [LARGE SCALE GENOMIC DNA]</scope>
    <source>
        <strain evidence="2">cv. RG33-2</strain>
    </source>
</reference>